<proteinExistence type="predicted"/>
<dbReference type="EMBL" id="KV417510">
    <property type="protein sequence ID" value="KZP27100.1"/>
    <property type="molecule type" value="Genomic_DNA"/>
</dbReference>
<dbReference type="AlphaFoldDB" id="A0A166QFQ9"/>
<gene>
    <name evidence="1" type="ORF">FIBSPDRAFT_853688</name>
</gene>
<reference evidence="1 2" key="1">
    <citation type="journal article" date="2016" name="Mol. Biol. Evol.">
        <title>Comparative Genomics of Early-Diverging Mushroom-Forming Fungi Provides Insights into the Origins of Lignocellulose Decay Capabilities.</title>
        <authorList>
            <person name="Nagy L.G."/>
            <person name="Riley R."/>
            <person name="Tritt A."/>
            <person name="Adam C."/>
            <person name="Daum C."/>
            <person name="Floudas D."/>
            <person name="Sun H."/>
            <person name="Yadav J.S."/>
            <person name="Pangilinan J."/>
            <person name="Larsson K.H."/>
            <person name="Matsuura K."/>
            <person name="Barry K."/>
            <person name="Labutti K."/>
            <person name="Kuo R."/>
            <person name="Ohm R.A."/>
            <person name="Bhattacharya S.S."/>
            <person name="Shirouzu T."/>
            <person name="Yoshinaga Y."/>
            <person name="Martin F.M."/>
            <person name="Grigoriev I.V."/>
            <person name="Hibbett D.S."/>
        </authorList>
    </citation>
    <scope>NUCLEOTIDE SEQUENCE [LARGE SCALE GENOMIC DNA]</scope>
    <source>
        <strain evidence="1 2">CBS 109695</strain>
    </source>
</reference>
<protein>
    <submittedName>
        <fullName evidence="1">Uncharacterized protein</fullName>
    </submittedName>
</protein>
<sequence length="389" mass="43591">MSPNIPQEIINLIIDQVAFAYTDCEMRNAQARMDLAASQMPACGLDICFFVPLLRCISFLGGPPMPLNVRDPQARRNLHASGRLRRACGLGIHQFRTLRFVYLRRRQQLNGLLGLIRSPLCTINDHVFEIDIELSTLLASDMLVLASLSNLQSIWLQGSPFAHLTTLAMSFTLSIKNVGLLLDSPAHSFLPRHFSPPALRSLRIAQHRVGGCNAVYDWLSSAARPLQIDSIVIQNYGREYSVSLLSLLRNAGPSLEHLVINANRNSRDFDLHEPPLPDLDPYPGLQSFACSWSTEVFNKDTAMQAAEICTAIGQISSLCMRTIEITIDMDDPEDIGQLALQIIDLYLQRPIFAPCDSEIMRDWARESFPACFLRGIVQLRKPPPRSWRG</sequence>
<name>A0A166QFQ9_9AGAM</name>
<accession>A0A166QFQ9</accession>
<keyword evidence="2" id="KW-1185">Reference proteome</keyword>
<dbReference type="Proteomes" id="UP000076532">
    <property type="component" value="Unassembled WGS sequence"/>
</dbReference>
<evidence type="ECO:0000313" key="2">
    <source>
        <dbReference type="Proteomes" id="UP000076532"/>
    </source>
</evidence>
<organism evidence="1 2">
    <name type="scientific">Athelia psychrophila</name>
    <dbReference type="NCBI Taxonomy" id="1759441"/>
    <lineage>
        <taxon>Eukaryota</taxon>
        <taxon>Fungi</taxon>
        <taxon>Dikarya</taxon>
        <taxon>Basidiomycota</taxon>
        <taxon>Agaricomycotina</taxon>
        <taxon>Agaricomycetes</taxon>
        <taxon>Agaricomycetidae</taxon>
        <taxon>Atheliales</taxon>
        <taxon>Atheliaceae</taxon>
        <taxon>Athelia</taxon>
    </lineage>
</organism>
<evidence type="ECO:0000313" key="1">
    <source>
        <dbReference type="EMBL" id="KZP27100.1"/>
    </source>
</evidence>